<evidence type="ECO:0000313" key="2">
    <source>
        <dbReference type="Proteomes" id="UP000828390"/>
    </source>
</evidence>
<dbReference type="AlphaFoldDB" id="A0A9D4MNI2"/>
<sequence length="79" mass="8824">MIELPPQTSTCPKSVTCTFMLETPYSYSDCSEGSVRVRITSPLVDSVTTLRVSLLPTYILSPLGLTVYWKDYLTSDAKR</sequence>
<reference evidence="1" key="2">
    <citation type="submission" date="2020-11" db="EMBL/GenBank/DDBJ databases">
        <authorList>
            <person name="McCartney M.A."/>
            <person name="Auch B."/>
            <person name="Kono T."/>
            <person name="Mallez S."/>
            <person name="Becker A."/>
            <person name="Gohl D.M."/>
            <person name="Silverstein K.A.T."/>
            <person name="Koren S."/>
            <person name="Bechman K.B."/>
            <person name="Herman A."/>
            <person name="Abrahante J.E."/>
            <person name="Garbe J."/>
        </authorList>
    </citation>
    <scope>NUCLEOTIDE SEQUENCE</scope>
    <source>
        <strain evidence="1">Duluth1</strain>
        <tissue evidence="1">Whole animal</tissue>
    </source>
</reference>
<dbReference type="Proteomes" id="UP000828390">
    <property type="component" value="Unassembled WGS sequence"/>
</dbReference>
<name>A0A9D4MNI2_DREPO</name>
<keyword evidence="2" id="KW-1185">Reference proteome</keyword>
<comment type="caution">
    <text evidence="1">The sequence shown here is derived from an EMBL/GenBank/DDBJ whole genome shotgun (WGS) entry which is preliminary data.</text>
</comment>
<evidence type="ECO:0000313" key="1">
    <source>
        <dbReference type="EMBL" id="KAH3880503.1"/>
    </source>
</evidence>
<organism evidence="1 2">
    <name type="scientific">Dreissena polymorpha</name>
    <name type="common">Zebra mussel</name>
    <name type="synonym">Mytilus polymorpha</name>
    <dbReference type="NCBI Taxonomy" id="45954"/>
    <lineage>
        <taxon>Eukaryota</taxon>
        <taxon>Metazoa</taxon>
        <taxon>Spiralia</taxon>
        <taxon>Lophotrochozoa</taxon>
        <taxon>Mollusca</taxon>
        <taxon>Bivalvia</taxon>
        <taxon>Autobranchia</taxon>
        <taxon>Heteroconchia</taxon>
        <taxon>Euheterodonta</taxon>
        <taxon>Imparidentia</taxon>
        <taxon>Neoheterodontei</taxon>
        <taxon>Myida</taxon>
        <taxon>Dreissenoidea</taxon>
        <taxon>Dreissenidae</taxon>
        <taxon>Dreissena</taxon>
    </lineage>
</organism>
<accession>A0A9D4MNI2</accession>
<dbReference type="EMBL" id="JAIWYP010000001">
    <property type="protein sequence ID" value="KAH3880503.1"/>
    <property type="molecule type" value="Genomic_DNA"/>
</dbReference>
<protein>
    <submittedName>
        <fullName evidence="1">Uncharacterized protein</fullName>
    </submittedName>
</protein>
<gene>
    <name evidence="1" type="ORF">DPMN_004419</name>
</gene>
<reference evidence="1" key="1">
    <citation type="journal article" date="2019" name="bioRxiv">
        <title>The Genome of the Zebra Mussel, Dreissena polymorpha: A Resource for Invasive Species Research.</title>
        <authorList>
            <person name="McCartney M.A."/>
            <person name="Auch B."/>
            <person name="Kono T."/>
            <person name="Mallez S."/>
            <person name="Zhang Y."/>
            <person name="Obille A."/>
            <person name="Becker A."/>
            <person name="Abrahante J.E."/>
            <person name="Garbe J."/>
            <person name="Badalamenti J.P."/>
            <person name="Herman A."/>
            <person name="Mangelson H."/>
            <person name="Liachko I."/>
            <person name="Sullivan S."/>
            <person name="Sone E.D."/>
            <person name="Koren S."/>
            <person name="Silverstein K.A.T."/>
            <person name="Beckman K.B."/>
            <person name="Gohl D.M."/>
        </authorList>
    </citation>
    <scope>NUCLEOTIDE SEQUENCE</scope>
    <source>
        <strain evidence="1">Duluth1</strain>
        <tissue evidence="1">Whole animal</tissue>
    </source>
</reference>
<proteinExistence type="predicted"/>